<dbReference type="InterPro" id="IPR024747">
    <property type="entry name" value="Pyridox_Oxase-rel"/>
</dbReference>
<keyword evidence="1" id="KW-0812">Transmembrane</keyword>
<keyword evidence="1" id="KW-0472">Membrane</keyword>
<dbReference type="PANTHER" id="PTHR34071">
    <property type="entry name" value="5-NITROIMIDAZOLE ANTIBIOTICS RESISTANCE PROTEIN, NIMA-FAMILY-RELATED PROTEIN-RELATED"/>
    <property type="match status" value="1"/>
</dbReference>
<dbReference type="EMBL" id="JAQQWK010000012">
    <property type="protein sequence ID" value="KAK8022451.1"/>
    <property type="molecule type" value="Genomic_DNA"/>
</dbReference>
<sequence>MDDESQTATYPKTTQNSVNRYRHLSNYDAATIHSIVNSVPVAHVSFVDPDTQTPVVLPMMARIGQFPGGDDDGGGGTMACYLHGSATAPATKVLGLVLTLTPYSHTYAYRSAILHGRAAALDASPPSRAELLWALRLLTDGALPARWDHCRTPPDETELRATRVLKVRIDSASAKLGGQEGAEQAKDLEDERSRRATWTGVVPLFEVLGVPQAAPTNRAGPVPSYLREYVAKHNSEELARNHPEVSLWGTVSGLFLGVLAWVFGR</sequence>
<name>A0ABR1RX05_9PEZI</name>
<evidence type="ECO:0000313" key="3">
    <source>
        <dbReference type="Proteomes" id="UP001444661"/>
    </source>
</evidence>
<keyword evidence="1" id="KW-1133">Transmembrane helix</keyword>
<dbReference type="PANTHER" id="PTHR34071:SF2">
    <property type="entry name" value="FLAVIN-NUCLEOTIDE-BINDING PROTEIN"/>
    <property type="match status" value="1"/>
</dbReference>
<evidence type="ECO:0000256" key="1">
    <source>
        <dbReference type="SAM" id="Phobius"/>
    </source>
</evidence>
<organism evidence="2 3">
    <name type="scientific">Apiospora rasikravindrae</name>
    <dbReference type="NCBI Taxonomy" id="990691"/>
    <lineage>
        <taxon>Eukaryota</taxon>
        <taxon>Fungi</taxon>
        <taxon>Dikarya</taxon>
        <taxon>Ascomycota</taxon>
        <taxon>Pezizomycotina</taxon>
        <taxon>Sordariomycetes</taxon>
        <taxon>Xylariomycetidae</taxon>
        <taxon>Amphisphaeriales</taxon>
        <taxon>Apiosporaceae</taxon>
        <taxon>Apiospora</taxon>
    </lineage>
</organism>
<dbReference type="Gene3D" id="2.30.110.10">
    <property type="entry name" value="Electron Transport, Fmn-binding Protein, Chain A"/>
    <property type="match status" value="1"/>
</dbReference>
<reference evidence="2 3" key="1">
    <citation type="submission" date="2023-01" db="EMBL/GenBank/DDBJ databases">
        <title>Analysis of 21 Apiospora genomes using comparative genomics revels a genus with tremendous synthesis potential of carbohydrate active enzymes and secondary metabolites.</title>
        <authorList>
            <person name="Sorensen T."/>
        </authorList>
    </citation>
    <scope>NUCLEOTIDE SEQUENCE [LARGE SCALE GENOMIC DNA]</scope>
    <source>
        <strain evidence="2 3">CBS 33761</strain>
    </source>
</reference>
<evidence type="ECO:0000313" key="2">
    <source>
        <dbReference type="EMBL" id="KAK8022451.1"/>
    </source>
</evidence>
<dbReference type="Pfam" id="PF12900">
    <property type="entry name" value="Pyridox_ox_2"/>
    <property type="match status" value="1"/>
</dbReference>
<comment type="caution">
    <text evidence="2">The sequence shown here is derived from an EMBL/GenBank/DDBJ whole genome shotgun (WGS) entry which is preliminary data.</text>
</comment>
<dbReference type="InterPro" id="IPR012349">
    <property type="entry name" value="Split_barrel_FMN-bd"/>
</dbReference>
<feature type="transmembrane region" description="Helical" evidence="1">
    <location>
        <begin position="245"/>
        <end position="264"/>
    </location>
</feature>
<protein>
    <submittedName>
        <fullName evidence="2">Flavin-nucleotide-binding protein</fullName>
    </submittedName>
</protein>
<gene>
    <name evidence="2" type="ORF">PG993_013218</name>
</gene>
<accession>A0ABR1RX05</accession>
<keyword evidence="3" id="KW-1185">Reference proteome</keyword>
<dbReference type="SUPFAM" id="SSF50475">
    <property type="entry name" value="FMN-binding split barrel"/>
    <property type="match status" value="1"/>
</dbReference>
<dbReference type="Proteomes" id="UP001444661">
    <property type="component" value="Unassembled WGS sequence"/>
</dbReference>
<proteinExistence type="predicted"/>